<name>T1F510_HELRO</name>
<dbReference type="Proteomes" id="UP000015101">
    <property type="component" value="Unassembled WGS sequence"/>
</dbReference>
<dbReference type="EnsemblMetazoa" id="HelroT172100">
    <property type="protein sequence ID" value="HelroP172100"/>
    <property type="gene ID" value="HelroG172100"/>
</dbReference>
<feature type="region of interest" description="Disordered" evidence="1">
    <location>
        <begin position="1"/>
        <end position="58"/>
    </location>
</feature>
<dbReference type="InParanoid" id="T1F510"/>
<dbReference type="CTD" id="20203909"/>
<keyword evidence="4" id="KW-1185">Reference proteome</keyword>
<gene>
    <name evidence="3" type="primary">20203909</name>
    <name evidence="2" type="ORF">HELRODRAFT_172100</name>
</gene>
<reference evidence="4" key="1">
    <citation type="submission" date="2012-12" db="EMBL/GenBank/DDBJ databases">
        <authorList>
            <person name="Hellsten U."/>
            <person name="Grimwood J."/>
            <person name="Chapman J.A."/>
            <person name="Shapiro H."/>
            <person name="Aerts A."/>
            <person name="Otillar R.P."/>
            <person name="Terry A.Y."/>
            <person name="Boore J.L."/>
            <person name="Simakov O."/>
            <person name="Marletaz F."/>
            <person name="Cho S.-J."/>
            <person name="Edsinger-Gonzales E."/>
            <person name="Havlak P."/>
            <person name="Kuo D.-H."/>
            <person name="Larsson T."/>
            <person name="Lv J."/>
            <person name="Arendt D."/>
            <person name="Savage R."/>
            <person name="Osoegawa K."/>
            <person name="de Jong P."/>
            <person name="Lindberg D.R."/>
            <person name="Seaver E.C."/>
            <person name="Weisblat D.A."/>
            <person name="Putnam N.H."/>
            <person name="Grigoriev I.V."/>
            <person name="Rokhsar D.S."/>
        </authorList>
    </citation>
    <scope>NUCLEOTIDE SEQUENCE</scope>
</reference>
<dbReference type="EMBL" id="KB096411">
    <property type="protein sequence ID" value="ESO05082.1"/>
    <property type="molecule type" value="Genomic_DNA"/>
</dbReference>
<dbReference type="GeneID" id="20203909"/>
<proteinExistence type="predicted"/>
<dbReference type="HOGENOM" id="CLU_928385_0_0_1"/>
<accession>T1F510</accession>
<evidence type="ECO:0000313" key="2">
    <source>
        <dbReference type="EMBL" id="ESO05082.1"/>
    </source>
</evidence>
<reference evidence="3" key="3">
    <citation type="submission" date="2015-06" db="UniProtKB">
        <authorList>
            <consortium name="EnsemblMetazoa"/>
        </authorList>
    </citation>
    <scope>IDENTIFICATION</scope>
</reference>
<feature type="compositionally biased region" description="Low complexity" evidence="1">
    <location>
        <begin position="1"/>
        <end position="53"/>
    </location>
</feature>
<dbReference type="RefSeq" id="XP_009017015.1">
    <property type="nucleotide sequence ID" value="XM_009018767.1"/>
</dbReference>
<reference evidence="2 4" key="2">
    <citation type="journal article" date="2013" name="Nature">
        <title>Insights into bilaterian evolution from three spiralian genomes.</title>
        <authorList>
            <person name="Simakov O."/>
            <person name="Marletaz F."/>
            <person name="Cho S.J."/>
            <person name="Edsinger-Gonzales E."/>
            <person name="Havlak P."/>
            <person name="Hellsten U."/>
            <person name="Kuo D.H."/>
            <person name="Larsson T."/>
            <person name="Lv J."/>
            <person name="Arendt D."/>
            <person name="Savage R."/>
            <person name="Osoegawa K."/>
            <person name="de Jong P."/>
            <person name="Grimwood J."/>
            <person name="Chapman J.A."/>
            <person name="Shapiro H."/>
            <person name="Aerts A."/>
            <person name="Otillar R.P."/>
            <person name="Terry A.Y."/>
            <person name="Boore J.L."/>
            <person name="Grigoriev I.V."/>
            <person name="Lindberg D.R."/>
            <person name="Seaver E.C."/>
            <person name="Weisblat D.A."/>
            <person name="Putnam N.H."/>
            <person name="Rokhsar D.S."/>
        </authorList>
    </citation>
    <scope>NUCLEOTIDE SEQUENCE</scope>
</reference>
<protein>
    <submittedName>
        <fullName evidence="2 3">Uncharacterized protein</fullName>
    </submittedName>
</protein>
<evidence type="ECO:0000256" key="1">
    <source>
        <dbReference type="SAM" id="MobiDB-lite"/>
    </source>
</evidence>
<evidence type="ECO:0000313" key="3">
    <source>
        <dbReference type="EnsemblMetazoa" id="HelroP172100"/>
    </source>
</evidence>
<dbReference type="AlphaFoldDB" id="T1F510"/>
<dbReference type="KEGG" id="hro:HELRODRAFT_172100"/>
<evidence type="ECO:0000313" key="4">
    <source>
        <dbReference type="Proteomes" id="UP000015101"/>
    </source>
</evidence>
<dbReference type="EMBL" id="AMQM01004048">
    <property type="status" value="NOT_ANNOTATED_CDS"/>
    <property type="molecule type" value="Genomic_DNA"/>
</dbReference>
<organism evidence="3 4">
    <name type="scientific">Helobdella robusta</name>
    <name type="common">Californian leech</name>
    <dbReference type="NCBI Taxonomy" id="6412"/>
    <lineage>
        <taxon>Eukaryota</taxon>
        <taxon>Metazoa</taxon>
        <taxon>Spiralia</taxon>
        <taxon>Lophotrochozoa</taxon>
        <taxon>Annelida</taxon>
        <taxon>Clitellata</taxon>
        <taxon>Hirudinea</taxon>
        <taxon>Rhynchobdellida</taxon>
        <taxon>Glossiphoniidae</taxon>
        <taxon>Helobdella</taxon>
    </lineage>
</organism>
<feature type="region of interest" description="Disordered" evidence="1">
    <location>
        <begin position="202"/>
        <end position="227"/>
    </location>
</feature>
<sequence>MGASKTKPSTTKVSKSSKSSTPSSFKSPTYLSLSSSSSSSNSPLISSSSTAPSCGDPRRPWVLKVMKGQRVNVTLMDFYLQPGSDVDDYVIDTSADDVLLSTDISIATNKPTMTTTQRTTTTTTTKFAQDYCDKYATFEDLAIYSPVLDNIINNNNINNNNNSSNINNNNNNNNNAILISRDSNATKMDAILNGVYADHPTYHQNASSSSSHNNNKKPSRDLGTRGVPGIGGARVLCGKRRVEILHAFSSRSNEVSVILHRTASQPGYKFLLKYEAEACASIFEAVKFAICSSPGMLNFF</sequence>